<dbReference type="RefSeq" id="WP_184213756.1">
    <property type="nucleotide sequence ID" value="NZ_JACHIP010000001.1"/>
</dbReference>
<name>A0A7W8E226_9BACT</name>
<sequence>MQRMTLRITSFVVLFLAAFNFGCHRSGPLPGRGGEWLMMTQHERQIFVSAYLDGTGAGTSDLCKDLENNVVILKMKDTVAPSDHPCIHFRPQFTHGKTDALATYNYADPYVAIIDGFYKHSECRAMPYTAIMQHLNDAEFKSSEDLYRLVRSGDASWGAFSGFEGIEKCYGADRKR</sequence>
<gene>
    <name evidence="1" type="ORF">HDF16_000726</name>
</gene>
<evidence type="ECO:0000313" key="2">
    <source>
        <dbReference type="Proteomes" id="UP000540989"/>
    </source>
</evidence>
<evidence type="ECO:0000313" key="1">
    <source>
        <dbReference type="EMBL" id="MBB5056057.1"/>
    </source>
</evidence>
<protein>
    <submittedName>
        <fullName evidence="1">Uncharacterized protein</fullName>
    </submittedName>
</protein>
<proteinExistence type="predicted"/>
<dbReference type="Proteomes" id="UP000540989">
    <property type="component" value="Unassembled WGS sequence"/>
</dbReference>
<dbReference type="EMBL" id="JACHIP010000001">
    <property type="protein sequence ID" value="MBB5056057.1"/>
    <property type="molecule type" value="Genomic_DNA"/>
</dbReference>
<organism evidence="1 2">
    <name type="scientific">Granulicella aggregans</name>
    <dbReference type="NCBI Taxonomy" id="474949"/>
    <lineage>
        <taxon>Bacteria</taxon>
        <taxon>Pseudomonadati</taxon>
        <taxon>Acidobacteriota</taxon>
        <taxon>Terriglobia</taxon>
        <taxon>Terriglobales</taxon>
        <taxon>Acidobacteriaceae</taxon>
        <taxon>Granulicella</taxon>
    </lineage>
</organism>
<dbReference type="AlphaFoldDB" id="A0A7W8E226"/>
<reference evidence="1 2" key="1">
    <citation type="submission" date="2020-08" db="EMBL/GenBank/DDBJ databases">
        <title>Genomic Encyclopedia of Type Strains, Phase IV (KMG-V): Genome sequencing to study the core and pangenomes of soil and plant-associated prokaryotes.</title>
        <authorList>
            <person name="Whitman W."/>
        </authorList>
    </citation>
    <scope>NUCLEOTIDE SEQUENCE [LARGE SCALE GENOMIC DNA]</scope>
    <source>
        <strain evidence="1 2">M8UP14</strain>
    </source>
</reference>
<accession>A0A7W8E226</accession>
<comment type="caution">
    <text evidence="1">The sequence shown here is derived from an EMBL/GenBank/DDBJ whole genome shotgun (WGS) entry which is preliminary data.</text>
</comment>
<keyword evidence="2" id="KW-1185">Reference proteome</keyword>